<dbReference type="Gene3D" id="3.30.70.1070">
    <property type="entry name" value="Sporulation related repeat"/>
    <property type="match status" value="1"/>
</dbReference>
<dbReference type="InterPro" id="IPR052521">
    <property type="entry name" value="Cell_div_SPOR-domain"/>
</dbReference>
<keyword evidence="2" id="KW-0472">Membrane</keyword>
<dbReference type="GO" id="GO:0042834">
    <property type="term" value="F:peptidoglycan binding"/>
    <property type="evidence" value="ECO:0007669"/>
    <property type="project" value="InterPro"/>
</dbReference>
<feature type="domain" description="SPOR" evidence="3">
    <location>
        <begin position="130"/>
        <end position="209"/>
    </location>
</feature>
<dbReference type="GO" id="GO:0032153">
    <property type="term" value="C:cell division site"/>
    <property type="evidence" value="ECO:0007669"/>
    <property type="project" value="TreeGrafter"/>
</dbReference>
<comment type="caution">
    <text evidence="4">The sequence shown here is derived from an EMBL/GenBank/DDBJ whole genome shotgun (WGS) entry which is preliminary data.</text>
</comment>
<sequence>MSSALKNRVVGTIIVVALAVILLPQFLDGEKNVNNKTFVNVPEAPEDLSLKKASEFDTEAVAQAVNRPLQILDEQPLDGVVSSASDSELVEPSTDGAQAAAQNDVNESEPERSDADIQTNTEQSVVPEIDVKESGWVIQLGSFSDEANARKLMRSVKGAGYRTYSRPIQTRMGVLTKVFVGPELVKSELENALPHLKEITGLSGKITEFEVSAQ</sequence>
<protein>
    <submittedName>
        <fullName evidence="4">Cell division protein DedD</fullName>
    </submittedName>
</protein>
<dbReference type="SUPFAM" id="SSF110997">
    <property type="entry name" value="Sporulation related repeat"/>
    <property type="match status" value="1"/>
</dbReference>
<dbReference type="Pfam" id="PF05036">
    <property type="entry name" value="SPOR"/>
    <property type="match status" value="1"/>
</dbReference>
<feature type="transmembrane region" description="Helical" evidence="2">
    <location>
        <begin position="9"/>
        <end position="27"/>
    </location>
</feature>
<evidence type="ECO:0000313" key="5">
    <source>
        <dbReference type="Proteomes" id="UP001156601"/>
    </source>
</evidence>
<evidence type="ECO:0000256" key="2">
    <source>
        <dbReference type="SAM" id="Phobius"/>
    </source>
</evidence>
<dbReference type="PANTHER" id="PTHR38687:SF1">
    <property type="entry name" value="CELL DIVISION PROTEIN DEDD"/>
    <property type="match status" value="1"/>
</dbReference>
<evidence type="ECO:0000256" key="1">
    <source>
        <dbReference type="SAM" id="MobiDB-lite"/>
    </source>
</evidence>
<dbReference type="RefSeq" id="WP_284215783.1">
    <property type="nucleotide sequence ID" value="NZ_BSOT01000005.1"/>
</dbReference>
<evidence type="ECO:0000259" key="3">
    <source>
        <dbReference type="PROSITE" id="PS51724"/>
    </source>
</evidence>
<dbReference type="Proteomes" id="UP001156601">
    <property type="component" value="Unassembled WGS sequence"/>
</dbReference>
<name>A0AA37SWH2_9ALTE</name>
<keyword evidence="2" id="KW-1133">Transmembrane helix</keyword>
<gene>
    <name evidence="4" type="primary">dedD</name>
    <name evidence="4" type="ORF">GCM10007852_03580</name>
</gene>
<organism evidence="4 5">
    <name type="scientific">Agaribacter marinus</name>
    <dbReference type="NCBI Taxonomy" id="1431249"/>
    <lineage>
        <taxon>Bacteria</taxon>
        <taxon>Pseudomonadati</taxon>
        <taxon>Pseudomonadota</taxon>
        <taxon>Gammaproteobacteria</taxon>
        <taxon>Alteromonadales</taxon>
        <taxon>Alteromonadaceae</taxon>
        <taxon>Agaribacter</taxon>
    </lineage>
</organism>
<dbReference type="GO" id="GO:0030428">
    <property type="term" value="C:cell septum"/>
    <property type="evidence" value="ECO:0007669"/>
    <property type="project" value="TreeGrafter"/>
</dbReference>
<dbReference type="InterPro" id="IPR007730">
    <property type="entry name" value="SPOR-like_dom"/>
</dbReference>
<keyword evidence="4" id="KW-0132">Cell division</keyword>
<dbReference type="EMBL" id="BSOT01000005">
    <property type="protein sequence ID" value="GLR69450.1"/>
    <property type="molecule type" value="Genomic_DNA"/>
</dbReference>
<keyword evidence="5" id="KW-1185">Reference proteome</keyword>
<keyword evidence="2" id="KW-0812">Transmembrane</keyword>
<reference evidence="4" key="1">
    <citation type="journal article" date="2014" name="Int. J. Syst. Evol. Microbiol.">
        <title>Complete genome sequence of Corynebacterium casei LMG S-19264T (=DSM 44701T), isolated from a smear-ripened cheese.</title>
        <authorList>
            <consortium name="US DOE Joint Genome Institute (JGI-PGF)"/>
            <person name="Walter F."/>
            <person name="Albersmeier A."/>
            <person name="Kalinowski J."/>
            <person name="Ruckert C."/>
        </authorList>
    </citation>
    <scope>NUCLEOTIDE SEQUENCE</scope>
    <source>
        <strain evidence="4">NBRC 110023</strain>
    </source>
</reference>
<keyword evidence="4" id="KW-0131">Cell cycle</keyword>
<proteinExistence type="predicted"/>
<dbReference type="AlphaFoldDB" id="A0AA37SWH2"/>
<dbReference type="PANTHER" id="PTHR38687">
    <property type="entry name" value="CELL DIVISION PROTEIN DEDD-RELATED"/>
    <property type="match status" value="1"/>
</dbReference>
<evidence type="ECO:0000313" key="4">
    <source>
        <dbReference type="EMBL" id="GLR69450.1"/>
    </source>
</evidence>
<dbReference type="GO" id="GO:0032506">
    <property type="term" value="P:cytokinetic process"/>
    <property type="evidence" value="ECO:0007669"/>
    <property type="project" value="TreeGrafter"/>
</dbReference>
<dbReference type="PROSITE" id="PS51724">
    <property type="entry name" value="SPOR"/>
    <property type="match status" value="1"/>
</dbReference>
<accession>A0AA37SWH2</accession>
<feature type="region of interest" description="Disordered" evidence="1">
    <location>
        <begin position="82"/>
        <end position="119"/>
    </location>
</feature>
<reference evidence="4" key="2">
    <citation type="submission" date="2023-01" db="EMBL/GenBank/DDBJ databases">
        <title>Draft genome sequence of Agaribacter marinus strain NBRC 110023.</title>
        <authorList>
            <person name="Sun Q."/>
            <person name="Mori K."/>
        </authorList>
    </citation>
    <scope>NUCLEOTIDE SEQUENCE</scope>
    <source>
        <strain evidence="4">NBRC 110023</strain>
    </source>
</reference>
<dbReference type="InterPro" id="IPR036680">
    <property type="entry name" value="SPOR-like_sf"/>
</dbReference>